<dbReference type="PANTHER" id="PTHR10569:SF2">
    <property type="entry name" value="GLYCOGEN DEBRANCHING ENZYME"/>
    <property type="match status" value="1"/>
</dbReference>
<dbReference type="RefSeq" id="XP_065663889.1">
    <property type="nucleotide sequence ID" value="XM_065807817.1"/>
</dbReference>
<dbReference type="InterPro" id="IPR010401">
    <property type="entry name" value="AGL/Gdb1"/>
</dbReference>
<dbReference type="Pfam" id="PF14701">
    <property type="entry name" value="hDGE_amylase"/>
    <property type="match status" value="1"/>
</dbReference>
<evidence type="ECO:0000256" key="14">
    <source>
        <dbReference type="ARBA" id="ARBA00023295"/>
    </source>
</evidence>
<evidence type="ECO:0000256" key="2">
    <source>
        <dbReference type="ARBA" id="ARBA00000927"/>
    </source>
</evidence>
<keyword evidence="12" id="KW-0320">Glycogen biosynthesis</keyword>
<dbReference type="InterPro" id="IPR017853">
    <property type="entry name" value="GH"/>
</dbReference>
<keyword evidence="11" id="KW-0378">Hydrolase</keyword>
<dbReference type="Pfam" id="PF06202">
    <property type="entry name" value="GDE_C"/>
    <property type="match status" value="1"/>
</dbReference>
<dbReference type="Gene3D" id="3.20.20.80">
    <property type="entry name" value="Glycosidases"/>
    <property type="match status" value="2"/>
</dbReference>
<dbReference type="InterPro" id="IPR032790">
    <property type="entry name" value="GDE_C"/>
</dbReference>
<evidence type="ECO:0000256" key="1">
    <source>
        <dbReference type="ARBA" id="ARBA00000439"/>
    </source>
</evidence>
<dbReference type="SUPFAM" id="SSF48208">
    <property type="entry name" value="Six-hairpin glycosidases"/>
    <property type="match status" value="1"/>
</dbReference>
<evidence type="ECO:0000259" key="17">
    <source>
        <dbReference type="Pfam" id="PF06202"/>
    </source>
</evidence>
<proteinExistence type="inferred from homology"/>
<dbReference type="GeneID" id="100212805"/>
<dbReference type="InterPro" id="IPR032788">
    <property type="entry name" value="AGL_central"/>
</dbReference>
<dbReference type="EC" id="2.4.1.25" evidence="5"/>
<dbReference type="Proteomes" id="UP001652625">
    <property type="component" value="Chromosome 10"/>
</dbReference>
<feature type="domain" description="Glycogen debranching enzyme glucanotransferase" evidence="19">
    <location>
        <begin position="109"/>
        <end position="540"/>
    </location>
</feature>
<evidence type="ECO:0000259" key="19">
    <source>
        <dbReference type="Pfam" id="PF14701"/>
    </source>
</evidence>
<comment type="function">
    <text evidence="3">Multifunctional enzyme acting as 1,4-alpha-D-glucan:1,4-alpha-D-glucan 4-alpha-D-glycosyltransferase and amylo-1,6-glucosidase in glycogen degradation.</text>
</comment>
<evidence type="ECO:0000256" key="13">
    <source>
        <dbReference type="ARBA" id="ARBA00023268"/>
    </source>
</evidence>
<protein>
    <recommendedName>
        <fullName evidence="7">Glycogen debranching enzyme</fullName>
        <ecNumber evidence="5">2.4.1.25</ecNumber>
        <ecNumber evidence="6">3.2.1.33</ecNumber>
    </recommendedName>
    <alternativeName>
        <fullName evidence="16">Glycogen debrancher</fullName>
    </alternativeName>
</protein>
<accession>A0ABM4CPW4</accession>
<comment type="catalytic activity">
    <reaction evidence="1">
        <text>Transfers a segment of a (1-&gt;4)-alpha-D-glucan to a new position in an acceptor, which may be glucose or a (1-&gt;4)-alpha-D-glucan.</text>
        <dbReference type="EC" id="2.4.1.25"/>
    </reaction>
</comment>
<evidence type="ECO:0000313" key="22">
    <source>
        <dbReference type="RefSeq" id="XP_065663889.1"/>
    </source>
</evidence>
<feature type="domain" description="Glycogen debranching enzyme C-terminal" evidence="17">
    <location>
        <begin position="1025"/>
        <end position="1465"/>
    </location>
</feature>
<evidence type="ECO:0000256" key="16">
    <source>
        <dbReference type="ARBA" id="ARBA00031477"/>
    </source>
</evidence>
<comment type="subcellular location">
    <subcellularLocation>
        <location evidence="4">Cytoplasm</location>
    </subcellularLocation>
</comment>
<evidence type="ECO:0000259" key="20">
    <source>
        <dbReference type="Pfam" id="PF14702"/>
    </source>
</evidence>
<gene>
    <name evidence="22" type="primary">LOC100212805</name>
</gene>
<dbReference type="SUPFAM" id="SSF51445">
    <property type="entry name" value="(Trans)glycosidases"/>
    <property type="match status" value="1"/>
</dbReference>
<evidence type="ECO:0000256" key="15">
    <source>
        <dbReference type="ARBA" id="ARBA00025780"/>
    </source>
</evidence>
<keyword evidence="21" id="KW-1185">Reference proteome</keyword>
<evidence type="ECO:0000256" key="7">
    <source>
        <dbReference type="ARBA" id="ARBA00020723"/>
    </source>
</evidence>
<dbReference type="NCBIfam" id="TIGR01531">
    <property type="entry name" value="glyc_debranch"/>
    <property type="match status" value="1"/>
</dbReference>
<dbReference type="Pfam" id="PF14699">
    <property type="entry name" value="hGDE_N"/>
    <property type="match status" value="1"/>
</dbReference>
<evidence type="ECO:0000256" key="6">
    <source>
        <dbReference type="ARBA" id="ARBA00012778"/>
    </source>
</evidence>
<evidence type="ECO:0000256" key="5">
    <source>
        <dbReference type="ARBA" id="ARBA00012560"/>
    </source>
</evidence>
<dbReference type="InterPro" id="IPR032792">
    <property type="entry name" value="AGL_glucanoTrfase"/>
</dbReference>
<evidence type="ECO:0000259" key="18">
    <source>
        <dbReference type="Pfam" id="PF14699"/>
    </source>
</evidence>
<keyword evidence="14" id="KW-0326">Glycosidase</keyword>
<dbReference type="InterPro" id="IPR008928">
    <property type="entry name" value="6-hairpin_glycosidase_sf"/>
</dbReference>
<dbReference type="InterPro" id="IPR029436">
    <property type="entry name" value="AGL_euk_N"/>
</dbReference>
<evidence type="ECO:0000256" key="12">
    <source>
        <dbReference type="ARBA" id="ARBA00023056"/>
    </source>
</evidence>
<comment type="similarity">
    <text evidence="15">Belongs to the glycogen debranching enzyme family.</text>
</comment>
<evidence type="ECO:0000256" key="10">
    <source>
        <dbReference type="ARBA" id="ARBA00022679"/>
    </source>
</evidence>
<dbReference type="InterPro" id="IPR012341">
    <property type="entry name" value="6hp_glycosidase-like_sf"/>
</dbReference>
<feature type="domain" description="Glycogen debranching enzyme central" evidence="20">
    <location>
        <begin position="685"/>
        <end position="937"/>
    </location>
</feature>
<sequence>MVCEKILVLQKDSCLKLYRLKKGLKLSIVFDCCFGDLYTNYPIISGSAFDRRKFYCIKNLNSVEDQDYLGSLYLTVPGVFNLYVEDKFGVRCYQCTIIVDPVLRAITGELNLDGIVLQTVLTKCLGILPEWKNRLEVSFKAGYNMLHFSPVHELGKSKSSYSIKNHHKFNSEIFIDDSSSEKDLNSLIKSIHKEWGMFSIVDVVWNHVSNDSEWILQHPEASYNLKNSPHLRPAFLLDRALWYLNKKISNGHLDNMGISKNLRSEEDFSRFSIYLRDFISDLNLWQYFIFNFEETVKEFELLCNSSTWPFEESSCLSELVIIQDPQYKLYGCFVDLEVAKSKCFEYCGNKESHLETVSQYVNYFKELLSCLIDEKLQQFYGMEERMVNNILGYVKYQFIDSNGPRCNHVTEEHSISIKYFAYPFPDSSYEEDILLMEGEEAMLIMAHNGWVMGGDALKNFAEPHSSVYLVRELLAWGDSIKLRYGETPSDSPYLWTYMKEYTEQMARIFHGFRIDNCHSTPIHVAEYLLDCARLVREDLYVVAELFTNNEETDNVFINRLGLNSLIRESLNAATSHELGRLVYHYGGDPVGSFIHWSSSELHPYRPHALFMDVTHDNPSYLEVRTAQAMIANAAVVLAGSNACGSNRGFDEIVPHNISVVNESRLYCSWSDFKSGDKDYVSFHHGLLKFKEVMNRLHIQLNNDGYNQIFVDQRTPEITVITRHKPVTHESYILIAHSAPNKEYLYHCVRDVTVEVEGMFEDLVLEAYIEKDDEKVYTRDDDFINGAHTYSVVINEHVAVENSLFCSILTHSEKDYVLLRNFPPGSVLVLKYLQKPEAQSSIAYLRSQLEPTNKSLDFLDDLSLSDFNYVLYRCENEEKINGVGGTYDIPGYGKLVYAGLQGIFSLLRKVRLNNDLGHPLCKNLRQGDWLMEYIIRRLNNNEKTKSLGEWFEGLLHCLKCLPRYLVPSYFEAIVSFAYEACLTSIFEKMSVFVRGGSVMVKNLALGSVQMCGIENQSILPPVPFCDNLKITMAAGLPHFSSGFMRCWGRDTFVSIRGLLLITGRFQLARTLILAFGGALRHGLIPNLLSGGTHARYNARDATWFWLKAVKDYVQMSDESVQFLHAPVQRMYPTDDSEPQCSHMQPLQDVIHEIFQRHFEGVCFTERNAGIELDEHMSDDGFILGIGVDESTGFVYGGSKYNCGTWMDKMGSSKCAGNHGVPATPRDGSAIEIVALSHLALSWLVEMNERNFYDYSVVRKSNPLGETVWSYKEWRDKIQNNFEEKFFIQKDSTESMVHKREIYKDTVFSSLVYTDFQLRPNFPIAICASSSLFKLDHVDVALKKVEQYLLGPLGLATLDPEDWNYNGCYNNDFDSNDYNTAKGFNYHQGPEWVWVLGPFLRAKWIFAKKSMKPLEDVRQRIYEILSNHKRELLHSDWAGLPELTNKNGELCHHSCPTQAWSMASILEVLYDIDQQ</sequence>
<evidence type="ECO:0000256" key="4">
    <source>
        <dbReference type="ARBA" id="ARBA00004496"/>
    </source>
</evidence>
<dbReference type="Pfam" id="PF14702">
    <property type="entry name" value="hGDE_central"/>
    <property type="match status" value="1"/>
</dbReference>
<dbReference type="InterPro" id="IPR006421">
    <property type="entry name" value="Glycogen_debranch_met"/>
</dbReference>
<feature type="domain" description="Eukaryotic glycogen debranching enzyme N-terminal" evidence="18">
    <location>
        <begin position="35"/>
        <end position="86"/>
    </location>
</feature>
<keyword evidence="8" id="KW-0963">Cytoplasm</keyword>
<name>A0ABM4CPW4_HYDVU</name>
<keyword evidence="10" id="KW-0808">Transferase</keyword>
<evidence type="ECO:0000256" key="11">
    <source>
        <dbReference type="ARBA" id="ARBA00022801"/>
    </source>
</evidence>
<dbReference type="Gene3D" id="1.50.10.10">
    <property type="match status" value="1"/>
</dbReference>
<dbReference type="PANTHER" id="PTHR10569">
    <property type="entry name" value="GLYCOGEN DEBRANCHING ENZYME"/>
    <property type="match status" value="1"/>
</dbReference>
<organism evidence="21 22">
    <name type="scientific">Hydra vulgaris</name>
    <name type="common">Hydra</name>
    <name type="synonym">Hydra attenuata</name>
    <dbReference type="NCBI Taxonomy" id="6087"/>
    <lineage>
        <taxon>Eukaryota</taxon>
        <taxon>Metazoa</taxon>
        <taxon>Cnidaria</taxon>
        <taxon>Hydrozoa</taxon>
        <taxon>Hydroidolina</taxon>
        <taxon>Anthoathecata</taxon>
        <taxon>Aplanulata</taxon>
        <taxon>Hydridae</taxon>
        <taxon>Hydra</taxon>
    </lineage>
</organism>
<reference evidence="22" key="1">
    <citation type="submission" date="2025-08" db="UniProtKB">
        <authorList>
            <consortium name="RefSeq"/>
        </authorList>
    </citation>
    <scope>IDENTIFICATION</scope>
</reference>
<comment type="catalytic activity">
    <reaction evidence="2">
        <text>Hydrolysis of (1-&gt;6)-alpha-D-glucosidic branch linkages in glycogen phosphorylase limit dextrin.</text>
        <dbReference type="EC" id="3.2.1.33"/>
    </reaction>
</comment>
<evidence type="ECO:0000256" key="9">
    <source>
        <dbReference type="ARBA" id="ARBA00022676"/>
    </source>
</evidence>
<evidence type="ECO:0000313" key="21">
    <source>
        <dbReference type="Proteomes" id="UP001652625"/>
    </source>
</evidence>
<dbReference type="EC" id="3.2.1.33" evidence="6"/>
<evidence type="ECO:0000256" key="8">
    <source>
        <dbReference type="ARBA" id="ARBA00022490"/>
    </source>
</evidence>
<evidence type="ECO:0000256" key="3">
    <source>
        <dbReference type="ARBA" id="ARBA00003530"/>
    </source>
</evidence>
<keyword evidence="9" id="KW-0328">Glycosyltransferase</keyword>
<keyword evidence="13" id="KW-0511">Multifunctional enzyme</keyword>